<evidence type="ECO:0000313" key="2">
    <source>
        <dbReference type="EMBL" id="NIZ59976.1"/>
    </source>
</evidence>
<evidence type="ECO:0000313" key="3">
    <source>
        <dbReference type="Proteomes" id="UP001429564"/>
    </source>
</evidence>
<keyword evidence="3" id="KW-1185">Reference proteome</keyword>
<dbReference type="InterPro" id="IPR002575">
    <property type="entry name" value="Aminoglycoside_PTrfase"/>
</dbReference>
<dbReference type="Pfam" id="PF01636">
    <property type="entry name" value="APH"/>
    <property type="match status" value="1"/>
</dbReference>
<proteinExistence type="predicted"/>
<gene>
    <name evidence="2" type="ORF">DL239_03180</name>
</gene>
<dbReference type="EMBL" id="QHLQ01000002">
    <property type="protein sequence ID" value="NIZ59976.1"/>
    <property type="molecule type" value="Genomic_DNA"/>
</dbReference>
<dbReference type="InterPro" id="IPR011009">
    <property type="entry name" value="Kinase-like_dom_sf"/>
</dbReference>
<dbReference type="SUPFAM" id="SSF56112">
    <property type="entry name" value="Protein kinase-like (PK-like)"/>
    <property type="match status" value="1"/>
</dbReference>
<dbReference type="RefSeq" id="WP_167682223.1">
    <property type="nucleotide sequence ID" value="NZ_QHLQ01000002.1"/>
</dbReference>
<name>A0ABX0W3G1_9RHOB</name>
<accession>A0ABX0W3G1</accession>
<protein>
    <submittedName>
        <fullName evidence="2">Aminoglycoside phosphotransferase</fullName>
    </submittedName>
</protein>
<reference evidence="2 3" key="1">
    <citation type="submission" date="2018-05" db="EMBL/GenBank/DDBJ databases">
        <authorList>
            <person name="Zhang Y.-J."/>
        </authorList>
    </citation>
    <scope>NUCLEOTIDE SEQUENCE [LARGE SCALE GENOMIC DNA]</scope>
    <source>
        <strain evidence="2 3">CY04</strain>
    </source>
</reference>
<feature type="domain" description="Aminoglycoside phosphotransferase" evidence="1">
    <location>
        <begin position="108"/>
        <end position="168"/>
    </location>
</feature>
<dbReference type="Proteomes" id="UP001429564">
    <property type="component" value="Unassembled WGS sequence"/>
</dbReference>
<sequence>MSTNEEQILSGGNINTVVRVGDTVRRSTRPQSATIHDYLCHLERKNVPAPRFLGIDENQREILSFIEGETEFPSDMWDNVDALTESATLLRKLHDVSVGFATLDPANWVYRHPDTERREVICHNDFAPYNMVFRNGVPVSILDFELCGPGPRVRDLAYLAYWMVPLSFAPGELHEASEKDANSNSPRLRLLCRTYGGQSPQDVLMMVSKVLHHMSDETAITKMVGAEAAGRLIAEGHLDHWRQEAEAFDKRVEGLLGNVV</sequence>
<comment type="caution">
    <text evidence="2">The sequence shown here is derived from an EMBL/GenBank/DDBJ whole genome shotgun (WGS) entry which is preliminary data.</text>
</comment>
<dbReference type="Gene3D" id="3.90.1200.10">
    <property type="match status" value="1"/>
</dbReference>
<evidence type="ECO:0000259" key="1">
    <source>
        <dbReference type="Pfam" id="PF01636"/>
    </source>
</evidence>
<organism evidence="2 3">
    <name type="scientific">Parasedimentitalea denitrificans</name>
    <dbReference type="NCBI Taxonomy" id="2211118"/>
    <lineage>
        <taxon>Bacteria</taxon>
        <taxon>Pseudomonadati</taxon>
        <taxon>Pseudomonadota</taxon>
        <taxon>Alphaproteobacteria</taxon>
        <taxon>Rhodobacterales</taxon>
        <taxon>Paracoccaceae</taxon>
        <taxon>Parasedimentitalea</taxon>
    </lineage>
</organism>